<dbReference type="Pfam" id="PF16670">
    <property type="entry name" value="PI-PLC-C1"/>
    <property type="match status" value="1"/>
</dbReference>
<evidence type="ECO:0008006" key="3">
    <source>
        <dbReference type="Google" id="ProtNLM"/>
    </source>
</evidence>
<evidence type="ECO:0000313" key="2">
    <source>
        <dbReference type="Proteomes" id="UP000218784"/>
    </source>
</evidence>
<dbReference type="GO" id="GO:0008081">
    <property type="term" value="F:phosphoric diester hydrolase activity"/>
    <property type="evidence" value="ECO:0007669"/>
    <property type="project" value="InterPro"/>
</dbReference>
<reference evidence="1 2" key="1">
    <citation type="submission" date="2017-09" db="EMBL/GenBank/DDBJ databases">
        <title>Sphingomonas ginsenosidimutans KACC 14949, whole genome shotgun sequence.</title>
        <authorList>
            <person name="Feng G."/>
            <person name="Zhu H."/>
        </authorList>
    </citation>
    <scope>NUCLEOTIDE SEQUENCE [LARGE SCALE GENOMIC DNA]</scope>
    <source>
        <strain evidence="1 2">KACC 14949</strain>
    </source>
</reference>
<dbReference type="Gene3D" id="3.20.20.190">
    <property type="entry name" value="Phosphatidylinositol (PI) phosphodiesterase"/>
    <property type="match status" value="1"/>
</dbReference>
<accession>A0A2A4HVP2</accession>
<protein>
    <recommendedName>
        <fullName evidence="3">Calcium-dependent phosphoinositide phospholipase C</fullName>
    </recommendedName>
</protein>
<dbReference type="EMBL" id="NWVD01000006">
    <property type="protein sequence ID" value="PCG08430.1"/>
    <property type="molecule type" value="Genomic_DNA"/>
</dbReference>
<dbReference type="Proteomes" id="UP000218784">
    <property type="component" value="Unassembled WGS sequence"/>
</dbReference>
<dbReference type="GO" id="GO:0006629">
    <property type="term" value="P:lipid metabolic process"/>
    <property type="evidence" value="ECO:0007669"/>
    <property type="project" value="InterPro"/>
</dbReference>
<dbReference type="InterPro" id="IPR017946">
    <property type="entry name" value="PLC-like_Pdiesterase_TIM-brl"/>
</dbReference>
<proteinExistence type="predicted"/>
<comment type="caution">
    <text evidence="1">The sequence shown here is derived from an EMBL/GenBank/DDBJ whole genome shotgun (WGS) entry which is preliminary data.</text>
</comment>
<keyword evidence="2" id="KW-1185">Reference proteome</keyword>
<organism evidence="1 2">
    <name type="scientific">Sphingomonas ginsenosidimutans</name>
    <dbReference type="NCBI Taxonomy" id="862134"/>
    <lineage>
        <taxon>Bacteria</taxon>
        <taxon>Pseudomonadati</taxon>
        <taxon>Pseudomonadota</taxon>
        <taxon>Alphaproteobacteria</taxon>
        <taxon>Sphingomonadales</taxon>
        <taxon>Sphingomonadaceae</taxon>
        <taxon>Sphingomonas</taxon>
    </lineage>
</organism>
<dbReference type="InterPro" id="IPR032075">
    <property type="entry name" value="PI-PLC-C1"/>
</dbReference>
<sequence>MPLMLGARSAPHAATVEGLPASLRIDQMRVLGSHNSYKPYPNAAAEARIRALAPAEWEALAYGHPSLETQLTLGLRQIEIDVAPDPVGGLYAEPYLMTTPESRAAMTAPGAKVLHIAGLDVASHCLTFRACLDTLRRWSDAHPDHLPITVLVNAAAFEPAPGRWPHAARFDAAGLDALDADLAAVIGRDHIITPDAVRGLDATLAAAIRAHRWPRLADARGRFLFVLDGSDAYEDLYRTGHPSLRGRLMFGYYPEDAPEASVFNIQDARREGAHIRQLVSAGFLVRTRADADTREARAKDRSRLDAAIASGAQFVSTDYYDGAPDPANFGYRAALPGGWHDCDPVTAPRCAH</sequence>
<evidence type="ECO:0000313" key="1">
    <source>
        <dbReference type="EMBL" id="PCG08430.1"/>
    </source>
</evidence>
<dbReference type="SUPFAM" id="SSF51695">
    <property type="entry name" value="PLC-like phosphodiesterases"/>
    <property type="match status" value="1"/>
</dbReference>
<name>A0A2A4HVP2_9SPHN</name>
<dbReference type="AlphaFoldDB" id="A0A2A4HVP2"/>
<dbReference type="CDD" id="cd08589">
    <property type="entry name" value="PI-PLCc_SaPLC1_like"/>
    <property type="match status" value="1"/>
</dbReference>
<gene>
    <name evidence="1" type="ORF">COA17_13310</name>
</gene>